<feature type="signal peptide" evidence="10">
    <location>
        <begin position="1"/>
        <end position="23"/>
    </location>
</feature>
<evidence type="ECO:0000313" key="13">
    <source>
        <dbReference type="Proteomes" id="UP000250140"/>
    </source>
</evidence>
<proteinExistence type="inferred from homology"/>
<comment type="similarity">
    <text evidence="1">Belongs to the peptidase M43B family.</text>
</comment>
<keyword evidence="4 10" id="KW-0732">Signal</keyword>
<reference evidence="12 13" key="1">
    <citation type="journal article" date="2016" name="Nat. Commun.">
        <title>Ectomycorrhizal ecology is imprinted in the genome of the dominant symbiotic fungus Cenococcum geophilum.</title>
        <authorList>
            <consortium name="DOE Joint Genome Institute"/>
            <person name="Peter M."/>
            <person name="Kohler A."/>
            <person name="Ohm R.A."/>
            <person name="Kuo A."/>
            <person name="Krutzmann J."/>
            <person name="Morin E."/>
            <person name="Arend M."/>
            <person name="Barry K.W."/>
            <person name="Binder M."/>
            <person name="Choi C."/>
            <person name="Clum A."/>
            <person name="Copeland A."/>
            <person name="Grisel N."/>
            <person name="Haridas S."/>
            <person name="Kipfer T."/>
            <person name="LaButti K."/>
            <person name="Lindquist E."/>
            <person name="Lipzen A."/>
            <person name="Maire R."/>
            <person name="Meier B."/>
            <person name="Mihaltcheva S."/>
            <person name="Molinier V."/>
            <person name="Murat C."/>
            <person name="Poggeler S."/>
            <person name="Quandt C.A."/>
            <person name="Sperisen C."/>
            <person name="Tritt A."/>
            <person name="Tisserant E."/>
            <person name="Crous P.W."/>
            <person name="Henrissat B."/>
            <person name="Nehls U."/>
            <person name="Egli S."/>
            <person name="Spatafora J.W."/>
            <person name="Grigoriev I.V."/>
            <person name="Martin F.M."/>
        </authorList>
    </citation>
    <scope>NUCLEOTIDE SEQUENCE [LARGE SCALE GENOMIC DNA]</scope>
    <source>
        <strain evidence="12 13">CBS 207.34</strain>
    </source>
</reference>
<keyword evidence="6" id="KW-0862">Zinc</keyword>
<dbReference type="InterPro" id="IPR024079">
    <property type="entry name" value="MetalloPept_cat_dom_sf"/>
</dbReference>
<evidence type="ECO:0000256" key="1">
    <source>
        <dbReference type="ARBA" id="ARBA00008721"/>
    </source>
</evidence>
<feature type="domain" description="Peptidase M43 pregnancy-associated plasma-A" evidence="11">
    <location>
        <begin position="211"/>
        <end position="360"/>
    </location>
</feature>
<gene>
    <name evidence="12" type="ORF">AOQ84DRAFT_388796</name>
</gene>
<evidence type="ECO:0000256" key="7">
    <source>
        <dbReference type="ARBA" id="ARBA00023049"/>
    </source>
</evidence>
<keyword evidence="5" id="KW-0378">Hydrolase</keyword>
<dbReference type="OrthoDB" id="536211at2759"/>
<dbReference type="EMBL" id="KV749640">
    <property type="protein sequence ID" value="OCL08531.1"/>
    <property type="molecule type" value="Genomic_DNA"/>
</dbReference>
<protein>
    <recommendedName>
        <fullName evidence="11">Peptidase M43 pregnancy-associated plasma-A domain-containing protein</fullName>
    </recommendedName>
</protein>
<evidence type="ECO:0000256" key="2">
    <source>
        <dbReference type="ARBA" id="ARBA00022670"/>
    </source>
</evidence>
<feature type="region of interest" description="Disordered" evidence="9">
    <location>
        <begin position="440"/>
        <end position="496"/>
    </location>
</feature>
<evidence type="ECO:0000256" key="9">
    <source>
        <dbReference type="SAM" id="MobiDB-lite"/>
    </source>
</evidence>
<evidence type="ECO:0000256" key="8">
    <source>
        <dbReference type="ARBA" id="ARBA00023157"/>
    </source>
</evidence>
<name>A0A8E2F1P9_9PEZI</name>
<evidence type="ECO:0000256" key="10">
    <source>
        <dbReference type="SAM" id="SignalP"/>
    </source>
</evidence>
<evidence type="ECO:0000256" key="4">
    <source>
        <dbReference type="ARBA" id="ARBA00022729"/>
    </source>
</evidence>
<dbReference type="GO" id="GO:0006508">
    <property type="term" value="P:proteolysis"/>
    <property type="evidence" value="ECO:0007669"/>
    <property type="project" value="UniProtKB-KW"/>
</dbReference>
<dbReference type="PANTHER" id="PTHR47466">
    <property type="match status" value="1"/>
</dbReference>
<evidence type="ECO:0000256" key="3">
    <source>
        <dbReference type="ARBA" id="ARBA00022723"/>
    </source>
</evidence>
<dbReference type="Pfam" id="PF05572">
    <property type="entry name" value="Peptidase_M43"/>
    <property type="match status" value="1"/>
</dbReference>
<dbReference type="AlphaFoldDB" id="A0A8E2F1P9"/>
<evidence type="ECO:0000313" key="12">
    <source>
        <dbReference type="EMBL" id="OCL08531.1"/>
    </source>
</evidence>
<accession>A0A8E2F1P9</accession>
<keyword evidence="2" id="KW-0645">Protease</keyword>
<evidence type="ECO:0000256" key="6">
    <source>
        <dbReference type="ARBA" id="ARBA00022833"/>
    </source>
</evidence>
<keyword evidence="3" id="KW-0479">Metal-binding</keyword>
<organism evidence="12 13">
    <name type="scientific">Glonium stellatum</name>
    <dbReference type="NCBI Taxonomy" id="574774"/>
    <lineage>
        <taxon>Eukaryota</taxon>
        <taxon>Fungi</taxon>
        <taxon>Dikarya</taxon>
        <taxon>Ascomycota</taxon>
        <taxon>Pezizomycotina</taxon>
        <taxon>Dothideomycetes</taxon>
        <taxon>Pleosporomycetidae</taxon>
        <taxon>Gloniales</taxon>
        <taxon>Gloniaceae</taxon>
        <taxon>Glonium</taxon>
    </lineage>
</organism>
<keyword evidence="7" id="KW-0482">Metalloprotease</keyword>
<dbReference type="PANTHER" id="PTHR47466:SF1">
    <property type="entry name" value="METALLOPROTEASE MEP1 (AFU_ORTHOLOGUE AFUA_1G07730)-RELATED"/>
    <property type="match status" value="1"/>
</dbReference>
<dbReference type="Proteomes" id="UP000250140">
    <property type="component" value="Unassembled WGS sequence"/>
</dbReference>
<dbReference type="GO" id="GO:0008237">
    <property type="term" value="F:metallopeptidase activity"/>
    <property type="evidence" value="ECO:0007669"/>
    <property type="project" value="UniProtKB-KW"/>
</dbReference>
<dbReference type="GO" id="GO:0046872">
    <property type="term" value="F:metal ion binding"/>
    <property type="evidence" value="ECO:0007669"/>
    <property type="project" value="UniProtKB-KW"/>
</dbReference>
<keyword evidence="8" id="KW-1015">Disulfide bond</keyword>
<evidence type="ECO:0000256" key="5">
    <source>
        <dbReference type="ARBA" id="ARBA00022801"/>
    </source>
</evidence>
<dbReference type="SUPFAM" id="SSF55486">
    <property type="entry name" value="Metalloproteases ('zincins'), catalytic domain"/>
    <property type="match status" value="1"/>
</dbReference>
<dbReference type="InterPro" id="IPR008754">
    <property type="entry name" value="Peptidase_M43"/>
</dbReference>
<sequence length="583" mass="64559">MAGFINLLLLFCILCLYFKHAFALSQGIHDYYEGDKYFSPDYTPAFSQHIDAIEIEYLEYFTQLAPVKVPPIVLSPCLSKNQTEEKRGFVTTLAHFKEFARQLPGLLNHEINKALGRPPMKPKYAGYCVPTSLTINLYYHVVASSQENFNIAKPEWVAAQTKYMNDMYAHLNIQFIQRDLNYRINPDFARSPESHTHPHRRETRSGNYWDLNVWLVENIPNDPGANDGTSIDGYSDFPNATSNAYQRTFDGVVIAARTITGAPTVIPGSTSVTLPHEVGHWLGLFHVFSNDRDDAGQGLQCSLDDTDKVIDTEQYTNNQNFQFEATQMPCGSTKLETITNIMSYSLAMGTDGIGFTTGQKARIYSHYLGIRRGLKNLAGCPTAPVAKRDLPDNVIEMLREDDQNCLATFHASINPDPSLQPPPDPQYPFYPVIAVPQREPIPWMNPNDPPTAGSADPLGGYTEFEDGGVDGKAVTHNEDQNGNPTPNNPTPPSNQTCPASCNIHQNSCDKPSAQTCIYPDPFAMNPRAASYGLGCGGSAVYDEVQCLTWGLWGGRNPTEVVRWVKDVINATGVKDGNTTVLVS</sequence>
<dbReference type="Gene3D" id="3.40.390.10">
    <property type="entry name" value="Collagenase (Catalytic Domain)"/>
    <property type="match status" value="1"/>
</dbReference>
<evidence type="ECO:0000259" key="11">
    <source>
        <dbReference type="Pfam" id="PF05572"/>
    </source>
</evidence>
<feature type="chain" id="PRO_5034815010" description="Peptidase M43 pregnancy-associated plasma-A domain-containing protein" evidence="10">
    <location>
        <begin position="24"/>
        <end position="583"/>
    </location>
</feature>
<keyword evidence="13" id="KW-1185">Reference proteome</keyword>